<keyword evidence="5" id="KW-1185">Reference proteome</keyword>
<dbReference type="InterPro" id="IPR005546">
    <property type="entry name" value="Autotransporte_beta"/>
</dbReference>
<dbReference type="InterPro" id="IPR036709">
    <property type="entry name" value="Autotransporte_beta_dom_sf"/>
</dbReference>
<dbReference type="SMART" id="SM00869">
    <property type="entry name" value="Autotransporter"/>
    <property type="match status" value="1"/>
</dbReference>
<feature type="domain" description="Autotransporter" evidence="3">
    <location>
        <begin position="2018"/>
        <end position="2302"/>
    </location>
</feature>
<dbReference type="PANTHER" id="PTHR35037:SF3">
    <property type="entry name" value="C-TERMINAL REGION OF AIDA-LIKE PROTEIN"/>
    <property type="match status" value="1"/>
</dbReference>
<dbReference type="NCBIfam" id="TIGR02601">
    <property type="entry name" value="autotrns_rpt"/>
    <property type="match status" value="9"/>
</dbReference>
<dbReference type="InterPro" id="IPR043990">
    <property type="entry name" value="AC_1"/>
</dbReference>
<evidence type="ECO:0000256" key="2">
    <source>
        <dbReference type="ARBA" id="ARBA00023026"/>
    </source>
</evidence>
<dbReference type="InterPro" id="IPR012332">
    <property type="entry name" value="Autotransporter_pectin_lyase_C"/>
</dbReference>
<dbReference type="InterPro" id="IPR051551">
    <property type="entry name" value="Autotransporter_adhesion"/>
</dbReference>
<dbReference type="Proteomes" id="UP001589792">
    <property type="component" value="Unassembled WGS sequence"/>
</dbReference>
<dbReference type="Gene3D" id="2.160.20.20">
    <property type="match status" value="4"/>
</dbReference>
<evidence type="ECO:0000313" key="4">
    <source>
        <dbReference type="EMBL" id="MFC0228937.1"/>
    </source>
</evidence>
<dbReference type="Gene3D" id="2.40.128.130">
    <property type="entry name" value="Autotransporter beta-domain"/>
    <property type="match status" value="1"/>
</dbReference>
<proteinExistence type="predicted"/>
<dbReference type="SUPFAM" id="SSF103515">
    <property type="entry name" value="Autotransporter"/>
    <property type="match status" value="1"/>
</dbReference>
<dbReference type="InterPro" id="IPR024973">
    <property type="entry name" value="ESPR"/>
</dbReference>
<dbReference type="InterPro" id="IPR013425">
    <property type="entry name" value="Autotrns_rpt"/>
</dbReference>
<dbReference type="SUPFAM" id="SSF51126">
    <property type="entry name" value="Pectin lyase-like"/>
    <property type="match status" value="4"/>
</dbReference>
<gene>
    <name evidence="4" type="ORF">ACFFJ3_21000</name>
</gene>
<dbReference type="InterPro" id="IPR011050">
    <property type="entry name" value="Pectin_lyase_fold/virulence"/>
</dbReference>
<sequence length="2302" mass="232743">MNRFFKIIWNVARQSWVVASEIARGVGKSSSVGASAKPKVEAPHTSKPPLLRMLAIASAVLTTNLLMTAGSAFAACTPVASIGGTTTCTAGTDQTVTVGTGPGMDNVTVNVGPSAQINVPRNNAISLGNNANIFIDNDAVVQVTSVAGDSGFWNAGPNTIEFGSNSTLNVAVGASVLSYGDASQAEAVNPIGSGNIIINRGLIYGQSSAAIWFQNEVTGTANTIDNYGILQTGANGGNANVIGSSNVNDVVFINRTGASVIGNLSLGGGNDSLTLEAGSVITGSFDGGTGTDSLTLSGIANSNDFLSGSINNFQTLLKEGEGQWTLTGSIGNNGGNTPLAVTVDQGTLTLTGNNSSFNGTIQVNSTGILEALAQSLPSSVTDNGLVRFIQSTAGTYAGLISGSGAVQKTEAGKLTISTAQTYTGGTIISGGILSVSSDANMGTAAGGLTLDGGTLETSTSLTTGRAVTITANNGTIQTDTGTVLTSTGGITGATGALTKTGTGTLVLTAVNTYGGGTTISGGTLQLGNGGTVGSIVGNVENNGTLAFNNPGSTTFAGTIDGTGAVQQLSGITTLNAVNTYSGGTTISGGTLSVGTDANLGDAVGGLALDGGTLEANASFTTGRTVTITGSNGTIQTDAGATLTAAGVITGATGALTKTGTGTLALTAANTYSGGSTISSGTLQIGDGGTTGSLVGNVTNNGTLAFNRSNAQSFTGTITGTGSLTQIGTGVTTLTAGGSSVGDASVAAGTLNLAQTGAFTTTGAYNTATGATTQIVANATLAVGTAFTQAVGSILNVALGSVQPVITAATADLNGTLNITGFGASIPDTASALTSTQFNVIRTAAAGGITNDFSTVTLGGAASPADYLRLAGSKSVNAQDYNIGFGLTWLAGGENGNGVFTLAGVGDLFNVDVALANQTGPFTSGWDGNTLTKAGAGTLILSAANSYTGPTVINSGTLRTGIANTFANSSAVSVAGGATLDLDNFDQTANNLSGVGNVTLGSATLTVNDTVSTTFGGVISGAGSLVKTGSSTLTLSGENTYSGGTTISDGTLQLGNGGTTGGVAGDIVNNANLVVNRANSLILVGTLSGNGSFTQAGPGTTTLGSNGSQGSVNVQQGTLKFLQAGTFNTTGNYTTAAGATTDIGAANSQLNVGGEFMQAENAILSVTVGANPDIIADTAVLAGTLVVNGFNSTEPVTATQATTTIYNLIHTTSGITGNFDNNPLPGTGMDYLLHDGYLSTDGNDYNLGFRLAWTQGGQSQGTGSFTMAPNSAFNIDIALTDQAGSFDSGWDGESLTKNGEGLLILSAVQQYSGSTVLNGGTIQTDIAQAFASSNAVEINGGVLNLNGFNQTAHNLSGTVGEIRLTNGAQLLLDNTADTTYAGLITDSGSLLKQGIGMFTLTGDASHSGVTTIDAGTLSIGNGGTTGSITGDIVNNATLIFNRSDASDYTGLLSGEGEFYKQGTGVLTLAGGLSSQGSVEVQAGTLTLGQTGSSVTNSLITSGNYTTDTGATTVLGVSNSTLTVGGAFTQQSGSVLNVTLGASPDITAQTAQLDGALIVNGFTDTQDPTKASSVISRAYILLRTTGGITGDFTNNPLESYGLDYLLHDGYKTLSDLDYELGFRLAWIEGEEQYSTGNFTLNDGTGFSVDIALDNQTVPNGGFATGWDGQSLVKDGAGRLVFSAVNGYTGSTTLNNGVLQLDIANSIKASRELIVNGGIVNLNGNDQQFNRLSGTGGEVQLNGATLTAVNADTSGNSGYAGAITGNGTFIKEGAGNLTLSGDTAWVGDTKLQGGTLILDGTSGGGQLVSNVIGQSGTQLSLQNGASLTGWIDPTDVIVDSSSYWTMTADSLVDNLSNSGTVTFVAPTANEFKTLTLNSNYAGNNGLLVMNTQLGDDNSLTDKLVVAGNTSGTTRVQINNAGGTGANTLEGIEVVRVGGESNGEFVQNGRIAAGAYDYTLGRGDNVGTAGNWYLTSKSNNDDSDIRPEAGAYNANLAAANNMFVTRLHDRLGETQYIDVLSGERKVTSMWLRNEGGHNNFRDESGQLRTQSNRYVLQLGGDIAQWSNGDLDRFHLGMMAGYGDNKSNTVSRLGYDAKGAVDGYSLGIYGTWYANAADKSGWYVDSWLQYSWFNNTVTGQNQASETYKSKGVTASIESGYTFMLGENTVRNHRYFVQPKAQLTWMGVKADDHQEAGGTWVKGEGDGNLQTRLGVKAFINGYSKQDQGKDRVFQPFVEANWVHNSKDFGSNMDGLSIRQDGAANIAELKVGMEGQINKQLNLWGNVGQQVGNKGYNDTQVILGIKYNF</sequence>
<evidence type="ECO:0000259" key="3">
    <source>
        <dbReference type="PROSITE" id="PS51208"/>
    </source>
</evidence>
<evidence type="ECO:0000256" key="1">
    <source>
        <dbReference type="ARBA" id="ARBA00022729"/>
    </source>
</evidence>
<comment type="caution">
    <text evidence="4">The sequence shown here is derived from an EMBL/GenBank/DDBJ whole genome shotgun (WGS) entry which is preliminary data.</text>
</comment>
<organism evidence="4 5">
    <name type="scientific">Serratia aquatilis</name>
    <dbReference type="NCBI Taxonomy" id="1737515"/>
    <lineage>
        <taxon>Bacteria</taxon>
        <taxon>Pseudomonadati</taxon>
        <taxon>Pseudomonadota</taxon>
        <taxon>Gammaproteobacteria</taxon>
        <taxon>Enterobacterales</taxon>
        <taxon>Yersiniaceae</taxon>
        <taxon>Serratia</taxon>
    </lineage>
</organism>
<dbReference type="Pfam" id="PF13018">
    <property type="entry name" value="ESPR"/>
    <property type="match status" value="1"/>
</dbReference>
<dbReference type="Pfam" id="PF12951">
    <property type="entry name" value="PATR"/>
    <property type="match status" value="13"/>
</dbReference>
<reference evidence="4 5" key="1">
    <citation type="submission" date="2024-09" db="EMBL/GenBank/DDBJ databases">
        <authorList>
            <person name="Sun Q."/>
            <person name="Mori K."/>
        </authorList>
    </citation>
    <scope>NUCLEOTIDE SEQUENCE [LARGE SCALE GENOMIC DNA]</scope>
    <source>
        <strain evidence="4 5">CCM 8626</strain>
    </source>
</reference>
<dbReference type="NCBIfam" id="TIGR01414">
    <property type="entry name" value="autotrans_barl"/>
    <property type="match status" value="1"/>
</dbReference>
<protein>
    <submittedName>
        <fullName evidence="4">Autotransporter outer membrane beta-barrel domain-containing protein</fullName>
    </submittedName>
</protein>
<dbReference type="Pfam" id="PF18883">
    <property type="entry name" value="AC_1"/>
    <property type="match status" value="1"/>
</dbReference>
<dbReference type="EMBL" id="JBHLXG010000030">
    <property type="protein sequence ID" value="MFC0228937.1"/>
    <property type="molecule type" value="Genomic_DNA"/>
</dbReference>
<keyword evidence="2" id="KW-0843">Virulence</keyword>
<keyword evidence="1" id="KW-0732">Signal</keyword>
<evidence type="ECO:0000313" key="5">
    <source>
        <dbReference type="Proteomes" id="UP001589792"/>
    </source>
</evidence>
<dbReference type="RefSeq" id="WP_380679222.1">
    <property type="nucleotide sequence ID" value="NZ_CP173186.1"/>
</dbReference>
<dbReference type="PANTHER" id="PTHR35037">
    <property type="entry name" value="C-TERMINAL REGION OF AIDA-LIKE PROTEIN"/>
    <property type="match status" value="1"/>
</dbReference>
<dbReference type="PROSITE" id="PS51208">
    <property type="entry name" value="AUTOTRANSPORTER"/>
    <property type="match status" value="1"/>
</dbReference>
<accession>A0ABV6EIV8</accession>
<dbReference type="InterPro" id="IPR006315">
    <property type="entry name" value="OM_autotransptr_brl_dom"/>
</dbReference>
<name>A0ABV6EIV8_9GAMM</name>
<dbReference type="CDD" id="cd01344">
    <property type="entry name" value="PL2_Passenger_AT"/>
    <property type="match status" value="1"/>
</dbReference>